<dbReference type="AlphaFoldDB" id="A0A367FUK0"/>
<accession>A0A367FUK0</accession>
<feature type="transmembrane region" description="Helical" evidence="1">
    <location>
        <begin position="12"/>
        <end position="31"/>
    </location>
</feature>
<name>A0A367FUK0_9FIRM</name>
<protein>
    <submittedName>
        <fullName evidence="2">Uncharacterized protein</fullName>
    </submittedName>
</protein>
<dbReference type="EMBL" id="PSQG01000030">
    <property type="protein sequence ID" value="RCH41928.1"/>
    <property type="molecule type" value="Genomic_DNA"/>
</dbReference>
<dbReference type="RefSeq" id="WP_059085691.1">
    <property type="nucleotide sequence ID" value="NZ_PSQG01000030.1"/>
</dbReference>
<evidence type="ECO:0000256" key="1">
    <source>
        <dbReference type="SAM" id="Phobius"/>
    </source>
</evidence>
<keyword evidence="1" id="KW-1133">Transmembrane helix</keyword>
<organism evidence="2 3">
    <name type="scientific">Blautia obeum</name>
    <dbReference type="NCBI Taxonomy" id="40520"/>
    <lineage>
        <taxon>Bacteria</taxon>
        <taxon>Bacillati</taxon>
        <taxon>Bacillota</taxon>
        <taxon>Clostridia</taxon>
        <taxon>Lachnospirales</taxon>
        <taxon>Lachnospiraceae</taxon>
        <taxon>Blautia</taxon>
    </lineage>
</organism>
<proteinExistence type="predicted"/>
<keyword evidence="1" id="KW-0812">Transmembrane</keyword>
<keyword evidence="1" id="KW-0472">Membrane</keyword>
<sequence length="143" mass="16454">MGTLIDVLKTCIPIIVGALIAIVPSITEKLISNKYEHKEKQQQEKQELYIELISLFSRVLKENRTERDLLLLRNKINLISITGSVEVVKALNEYINTWGRASGEVQNEKYRTLLQVMRKDLNVDKKIDEDFPSIGLCDINVKR</sequence>
<reference evidence="2 3" key="1">
    <citation type="submission" date="2018-02" db="EMBL/GenBank/DDBJ databases">
        <title>Complete genome sequencing of Faecalibacterium prausnitzii strains isolated from the human gut.</title>
        <authorList>
            <person name="Fitzgerald B.C."/>
            <person name="Shkoporov A.N."/>
            <person name="Ross P.R."/>
            <person name="Hill C."/>
        </authorList>
    </citation>
    <scope>NUCLEOTIDE SEQUENCE [LARGE SCALE GENOMIC DNA]</scope>
    <source>
        <strain evidence="2 3">APC942/31-1</strain>
    </source>
</reference>
<gene>
    <name evidence="2" type="ORF">C4886_15990</name>
</gene>
<evidence type="ECO:0000313" key="2">
    <source>
        <dbReference type="EMBL" id="RCH41928.1"/>
    </source>
</evidence>
<comment type="caution">
    <text evidence="2">The sequence shown here is derived from an EMBL/GenBank/DDBJ whole genome shotgun (WGS) entry which is preliminary data.</text>
</comment>
<evidence type="ECO:0000313" key="3">
    <source>
        <dbReference type="Proteomes" id="UP000253208"/>
    </source>
</evidence>
<dbReference type="Proteomes" id="UP000253208">
    <property type="component" value="Unassembled WGS sequence"/>
</dbReference>